<dbReference type="Pfam" id="PF13550">
    <property type="entry name" value="Phage-tail_3"/>
    <property type="match status" value="1"/>
</dbReference>
<evidence type="ECO:0000259" key="1">
    <source>
        <dbReference type="Pfam" id="PF09327"/>
    </source>
</evidence>
<comment type="caution">
    <text evidence="3">The sequence shown here is derived from an EMBL/GenBank/DDBJ whole genome shotgun (WGS) entry which is preliminary data.</text>
</comment>
<protein>
    <submittedName>
        <fullName evidence="3">Phage tail protein</fullName>
    </submittedName>
</protein>
<gene>
    <name evidence="3" type="ORF">RMR22_11085</name>
</gene>
<dbReference type="EMBL" id="JAVRAF010000003">
    <property type="protein sequence ID" value="MDX8302796.1"/>
    <property type="molecule type" value="Genomic_DNA"/>
</dbReference>
<reference evidence="3" key="1">
    <citation type="journal article" date="2023" name="Phytobiomes J">
        <title>Deciphering the key players within the bacterial microbiota associated with aerial crown gall tumors on rhododendron: Insights into the gallobiome.</title>
        <authorList>
            <person name="Kuzmanovic N."/>
            <person name="Nesme J."/>
            <person name="Wolf J."/>
            <person name="Neumann-Schaal M."/>
            <person name="Petersen J."/>
            <person name="Fernandez-Gnecco G."/>
            <person name="Sproeer C."/>
            <person name="Bunk B."/>
            <person name="Overmann J."/>
            <person name="Sorensen S.J."/>
            <person name="Idczak E."/>
            <person name="Smalla K."/>
        </authorList>
    </citation>
    <scope>NUCLEOTIDE SEQUENCE</scope>
    <source>
        <strain evidence="3">Rho-11.1</strain>
    </source>
</reference>
<sequence>MAIFTAIASVVSGISAFIGGLGVVGSFLLKTAVGLGVSLLGQALAGKQTPASQNFAINGTIQGGGDLARSFIMGRYATAGSLVWVNTWGKDGETPNAYLTQIIALSDLPIAGLDEFWVNGEKVELGSTVTTLGLEAQGTYAGSLWVSFHDGRQTVADMGISTSATNATRSWAATRVGKGVAYVAVTARVSANKFSGVPSFKFVVRGMPLYDPSRDSSVGGSGTQRFSDPSTWGGDGDNLPAVQLYNILRGIYYDGAWFYGLQSLPSSRLPVANWIGQINKHRATIMGASGLEPMYRSAGEISVDAPIASAVEAILTACQGKIAEVGGVYTLHSGAPQGPVISFTDNDILSTEEQEFTPFLGLSDTINGVSATYPSPSDGWVTKTAPPLFRPDFELEDGNRRLMADVPLDFVPYAEQVQRLMKSALEEARRFRRHTLVLPPKFWAYATPGEVFEWTSERNGYVSKLMRIDGVADRANLDVMIDITEVDPADYDWSTGSDFKPPVNGAVGVIRPQPQVIIDWYAEPWILVDRTGEARRPSIKLTWDNSQGVLDDVIGIEYEVRLQSTLEKVNEGRTDQPGAGSLVTSQGLLPDEDYGIRGRYIPRGERETLWSGFLVVRTANIKLGNKDVDVVADLTHLGQDAKDVFAQLGGQVREFFQKLETIGQAVTLEGAVSQVERDVMRTDVGNAYAEIESVKKVSATADEALAQQITTVTAGVGDNAARITAEETARATGDSANASLITALTTTVNGNTSAIANEVTARTNADGSLATQISGVSATFNGMFADGLVMFQAVAAPAGVSVRFSIMLRASLSDAFIQSGMYIQIRTVSGVLKSEIGFLADKFVVVDGANTYSVFAIEGGQVKIVNAKISQAQIDNLVVGTSNIAPGAITSYFVQTGANHGAGGNSFNLTVNHGLGSPMVKLEWKANYNGASGTSGSSLVRNSTDSSTVESVTLVNEATYFSSTVFTPPADRFSTVFEMTTTSTNGTVSNRFLIAYVFKR</sequence>
<feature type="domain" description="Tip attachment protein J central straight fiber" evidence="1">
    <location>
        <begin position="804"/>
        <end position="882"/>
    </location>
</feature>
<evidence type="ECO:0000259" key="2">
    <source>
        <dbReference type="Pfam" id="PF13550"/>
    </source>
</evidence>
<dbReference type="PANTHER" id="PTHR36251">
    <property type="entry name" value="FELS-1 PROPHAGE HOST SPECIFICITY PROTEIN-RELATED"/>
    <property type="match status" value="1"/>
</dbReference>
<name>A0AAW9FBT7_9HYPH</name>
<dbReference type="RefSeq" id="WP_320202803.1">
    <property type="nucleotide sequence ID" value="NZ_CP192781.1"/>
</dbReference>
<dbReference type="AlphaFoldDB" id="A0AAW9FBT7"/>
<organism evidence="3">
    <name type="scientific">Agrobacterium rosae</name>
    <dbReference type="NCBI Taxonomy" id="1972867"/>
    <lineage>
        <taxon>Bacteria</taxon>
        <taxon>Pseudomonadati</taxon>
        <taxon>Pseudomonadota</taxon>
        <taxon>Alphaproteobacteria</taxon>
        <taxon>Hyphomicrobiales</taxon>
        <taxon>Rhizobiaceae</taxon>
        <taxon>Rhizobium/Agrobacterium group</taxon>
        <taxon>Agrobacterium</taxon>
    </lineage>
</organism>
<dbReference type="InterPro" id="IPR032876">
    <property type="entry name" value="J_dom"/>
</dbReference>
<accession>A0AAW9FBT7</accession>
<feature type="domain" description="Tip attachment protein J" evidence="2">
    <location>
        <begin position="308"/>
        <end position="468"/>
    </location>
</feature>
<dbReference type="InterPro" id="IPR053171">
    <property type="entry name" value="Viral_Tip_Attach_Protein"/>
</dbReference>
<dbReference type="PANTHER" id="PTHR36251:SF2">
    <property type="entry name" value="GIFSY-2 PROPHAGE HOST SPECIFICITY PROTEIN J, PHAGE LAMBDA"/>
    <property type="match status" value="1"/>
</dbReference>
<proteinExistence type="predicted"/>
<dbReference type="Pfam" id="PF09327">
    <property type="entry name" value="Phage_Tail_Tip"/>
    <property type="match status" value="1"/>
</dbReference>
<evidence type="ECO:0000313" key="3">
    <source>
        <dbReference type="EMBL" id="MDX8302796.1"/>
    </source>
</evidence>
<dbReference type="InterPro" id="IPR015406">
    <property type="entry name" value="GpJ_CSF"/>
</dbReference>